<keyword evidence="1" id="KW-1133">Transmembrane helix</keyword>
<sequence>MSTDKTLNKAPHSNALLMLITRLHFYIGLFIGPFILVAALTGTLYILTPQIEHALYKDALTTDSTGPSRPLSSQIAAAKESLHKDLTLFAVRPAPEQGDTTRVMFLDATTASGARAVFIDPATLAVKGDMAVYGTSGILPFRMTLDFLHRQLLLGEFGRNYSELAASWLWIVAFGGLFLWYKGGKKNQPDVASRTPYLTIRKNHSQLGLILFIGLFFFSATGLTWSKWAGGNISTVRQSLGWYTPSPNTNLVNIDASKNTDTLFDQVLATARAAGIDANKIEIKPPRKANKAWFVREIDRSWPTQVDSVAIDPSDMKVVSRADFATFPIVAKLIRWGVDFHMGILFGVVNQILLVFFGLGLCTMVVWGYLMWWRRRPAPGATSKPLLEAWQKLSITTKSVTLAIAIVLGVSLPAMGVSLLCFLVIDCIRWKKAVH</sequence>
<dbReference type="EMBL" id="JBAKAR010000004">
    <property type="protein sequence ID" value="MEL0612992.1"/>
    <property type="molecule type" value="Genomic_DNA"/>
</dbReference>
<dbReference type="Proteomes" id="UP001379949">
    <property type="component" value="Unassembled WGS sequence"/>
</dbReference>
<organism evidence="2 3">
    <name type="scientific">Marinomonas arenicola</name>
    <dbReference type="NCBI Taxonomy" id="569601"/>
    <lineage>
        <taxon>Bacteria</taxon>
        <taxon>Pseudomonadati</taxon>
        <taxon>Pseudomonadota</taxon>
        <taxon>Gammaproteobacteria</taxon>
        <taxon>Oceanospirillales</taxon>
        <taxon>Oceanospirillaceae</taxon>
        <taxon>Marinomonas</taxon>
    </lineage>
</organism>
<dbReference type="PANTHER" id="PTHR34219:SF1">
    <property type="entry name" value="PEPSY DOMAIN-CONTAINING PROTEIN"/>
    <property type="match status" value="1"/>
</dbReference>
<gene>
    <name evidence="2" type="ORF">V6242_07530</name>
</gene>
<dbReference type="InterPro" id="IPR005625">
    <property type="entry name" value="PepSY-ass_TM"/>
</dbReference>
<name>A0ABU9G6D3_9GAMM</name>
<feature type="transmembrane region" description="Helical" evidence="1">
    <location>
        <begin position="164"/>
        <end position="181"/>
    </location>
</feature>
<keyword evidence="1" id="KW-0812">Transmembrane</keyword>
<dbReference type="RefSeq" id="WP_341566833.1">
    <property type="nucleotide sequence ID" value="NZ_JBAKAR010000004.1"/>
</dbReference>
<feature type="transmembrane region" description="Helical" evidence="1">
    <location>
        <begin position="23"/>
        <end position="47"/>
    </location>
</feature>
<dbReference type="PANTHER" id="PTHR34219">
    <property type="entry name" value="IRON-REGULATED INNER MEMBRANE PROTEIN-RELATED"/>
    <property type="match status" value="1"/>
</dbReference>
<keyword evidence="3" id="KW-1185">Reference proteome</keyword>
<feature type="transmembrane region" description="Helical" evidence="1">
    <location>
        <begin position="344"/>
        <end position="370"/>
    </location>
</feature>
<feature type="transmembrane region" description="Helical" evidence="1">
    <location>
        <begin position="207"/>
        <end position="225"/>
    </location>
</feature>
<evidence type="ECO:0000313" key="3">
    <source>
        <dbReference type="Proteomes" id="UP001379949"/>
    </source>
</evidence>
<reference evidence="2 3" key="1">
    <citation type="submission" date="2024-02" db="EMBL/GenBank/DDBJ databases">
        <title>Bacteria isolated from the canopy kelp, Nereocystis luetkeana.</title>
        <authorList>
            <person name="Pfister C.A."/>
            <person name="Younker I.T."/>
            <person name="Light S.H."/>
        </authorList>
    </citation>
    <scope>NUCLEOTIDE SEQUENCE [LARGE SCALE GENOMIC DNA]</scope>
    <source>
        <strain evidence="2 3">TI.4.07</strain>
    </source>
</reference>
<keyword evidence="1" id="KW-0472">Membrane</keyword>
<evidence type="ECO:0000313" key="2">
    <source>
        <dbReference type="EMBL" id="MEL0612992.1"/>
    </source>
</evidence>
<dbReference type="Pfam" id="PF03929">
    <property type="entry name" value="PepSY_TM"/>
    <property type="match status" value="1"/>
</dbReference>
<accession>A0ABU9G6D3</accession>
<evidence type="ECO:0000256" key="1">
    <source>
        <dbReference type="SAM" id="Phobius"/>
    </source>
</evidence>
<comment type="caution">
    <text evidence="2">The sequence shown here is derived from an EMBL/GenBank/DDBJ whole genome shotgun (WGS) entry which is preliminary data.</text>
</comment>
<proteinExistence type="predicted"/>
<feature type="transmembrane region" description="Helical" evidence="1">
    <location>
        <begin position="400"/>
        <end position="425"/>
    </location>
</feature>
<protein>
    <submittedName>
        <fullName evidence="2">PepSY-associated TM helix domain-containing protein</fullName>
    </submittedName>
</protein>